<sequence length="258" mass="27514">MRRTGKRVVRTALLAAMATAAAGLVVAGAPSAHADLDGLAFTPRSAFSITNTEYASCVDANVNQMHSNGGDVQIYRCHGRENQVWSVRPSGQYYTITLQGYPDRCLEVETGTLPNNNTPVQLWTCNGSDQQKWIISRVALVNKYQEMSAGFVNRAFRIRNVAGNKALSAAGLSDTDDFVLGVVESTAVYDGGGGIIIDVPKDFRRANIAMHRLLDGAPPPNTVWESPVLTCAVYGTDASRITGNFGSATCPGLPTSTG</sequence>
<dbReference type="PROSITE" id="PS50231">
    <property type="entry name" value="RICIN_B_LECTIN"/>
    <property type="match status" value="1"/>
</dbReference>
<comment type="caution">
    <text evidence="3">The sequence shown here is derived from an EMBL/GenBank/DDBJ whole genome shotgun (WGS) entry which is preliminary data.</text>
</comment>
<keyword evidence="4" id="KW-1185">Reference proteome</keyword>
<evidence type="ECO:0000256" key="1">
    <source>
        <dbReference type="SAM" id="SignalP"/>
    </source>
</evidence>
<evidence type="ECO:0000259" key="2">
    <source>
        <dbReference type="SMART" id="SM00458"/>
    </source>
</evidence>
<dbReference type="Proteomes" id="UP000636960">
    <property type="component" value="Unassembled WGS sequence"/>
</dbReference>
<dbReference type="InterPro" id="IPR000772">
    <property type="entry name" value="Ricin_B_lectin"/>
</dbReference>
<dbReference type="Pfam" id="PF00652">
    <property type="entry name" value="Ricin_B_lectin"/>
    <property type="match status" value="1"/>
</dbReference>
<accession>A0A919K854</accession>
<dbReference type="RefSeq" id="WP_203790219.1">
    <property type="nucleotide sequence ID" value="NZ_BOMV01000104.1"/>
</dbReference>
<reference evidence="3" key="1">
    <citation type="submission" date="2021-01" db="EMBL/GenBank/DDBJ databases">
        <title>Whole genome shotgun sequence of Actinoplanes rishiriensis NBRC 108556.</title>
        <authorList>
            <person name="Komaki H."/>
            <person name="Tamura T."/>
        </authorList>
    </citation>
    <scope>NUCLEOTIDE SEQUENCE</scope>
    <source>
        <strain evidence="3">NBRC 108556</strain>
    </source>
</reference>
<protein>
    <recommendedName>
        <fullName evidence="2">Ricin B lectin domain-containing protein</fullName>
    </recommendedName>
</protein>
<feature type="signal peptide" evidence="1">
    <location>
        <begin position="1"/>
        <end position="34"/>
    </location>
</feature>
<dbReference type="AlphaFoldDB" id="A0A919K854"/>
<feature type="domain" description="Ricin B lectin" evidence="2">
    <location>
        <begin position="44"/>
        <end position="197"/>
    </location>
</feature>
<gene>
    <name evidence="3" type="ORF">Ari01nite_89240</name>
</gene>
<dbReference type="CDD" id="cd00161">
    <property type="entry name" value="beta-trefoil_Ricin-like"/>
    <property type="match status" value="1"/>
</dbReference>
<evidence type="ECO:0000313" key="4">
    <source>
        <dbReference type="Proteomes" id="UP000636960"/>
    </source>
</evidence>
<dbReference type="EMBL" id="BOMV01000104">
    <property type="protein sequence ID" value="GIF01460.1"/>
    <property type="molecule type" value="Genomic_DNA"/>
</dbReference>
<dbReference type="Gene3D" id="2.80.10.50">
    <property type="match status" value="2"/>
</dbReference>
<dbReference type="PROSITE" id="PS51318">
    <property type="entry name" value="TAT"/>
    <property type="match status" value="1"/>
</dbReference>
<dbReference type="SUPFAM" id="SSF50370">
    <property type="entry name" value="Ricin B-like lectins"/>
    <property type="match status" value="1"/>
</dbReference>
<dbReference type="SMART" id="SM00458">
    <property type="entry name" value="RICIN"/>
    <property type="match status" value="1"/>
</dbReference>
<evidence type="ECO:0000313" key="3">
    <source>
        <dbReference type="EMBL" id="GIF01460.1"/>
    </source>
</evidence>
<proteinExistence type="predicted"/>
<dbReference type="InterPro" id="IPR035992">
    <property type="entry name" value="Ricin_B-like_lectins"/>
</dbReference>
<keyword evidence="1" id="KW-0732">Signal</keyword>
<feature type="chain" id="PRO_5037042247" description="Ricin B lectin domain-containing protein" evidence="1">
    <location>
        <begin position="35"/>
        <end position="258"/>
    </location>
</feature>
<dbReference type="InterPro" id="IPR006311">
    <property type="entry name" value="TAT_signal"/>
</dbReference>
<name>A0A919K854_9ACTN</name>
<organism evidence="3 4">
    <name type="scientific">Paractinoplanes rishiriensis</name>
    <dbReference type="NCBI Taxonomy" id="1050105"/>
    <lineage>
        <taxon>Bacteria</taxon>
        <taxon>Bacillati</taxon>
        <taxon>Actinomycetota</taxon>
        <taxon>Actinomycetes</taxon>
        <taxon>Micromonosporales</taxon>
        <taxon>Micromonosporaceae</taxon>
        <taxon>Paractinoplanes</taxon>
    </lineage>
</organism>